<reference evidence="10 11" key="1">
    <citation type="submission" date="2020-04" db="EMBL/GenBank/DDBJ databases">
        <title>Chromosome-level genome assembly of a cyprinid fish Onychostoma macrolepis by integration of Nanopore Sequencing, Bionano and Hi-C technology.</title>
        <authorList>
            <person name="Wang D."/>
        </authorList>
    </citation>
    <scope>NUCLEOTIDE SEQUENCE [LARGE SCALE GENOMIC DNA]</scope>
    <source>
        <strain evidence="10">SWU-2019</strain>
        <tissue evidence="10">Muscle</tissue>
    </source>
</reference>
<keyword evidence="11" id="KW-1185">Reference proteome</keyword>
<dbReference type="InterPro" id="IPR003599">
    <property type="entry name" value="Ig_sub"/>
</dbReference>
<evidence type="ECO:0000256" key="1">
    <source>
        <dbReference type="ARBA" id="ARBA00004236"/>
    </source>
</evidence>
<dbReference type="Proteomes" id="UP000579812">
    <property type="component" value="Unassembled WGS sequence"/>
</dbReference>
<dbReference type="GO" id="GO:0009617">
    <property type="term" value="P:response to bacterium"/>
    <property type="evidence" value="ECO:0007669"/>
    <property type="project" value="TreeGrafter"/>
</dbReference>
<keyword evidence="2" id="KW-1003">Cell membrane</keyword>
<organism evidence="10 11">
    <name type="scientific">Onychostoma macrolepis</name>
    <dbReference type="NCBI Taxonomy" id="369639"/>
    <lineage>
        <taxon>Eukaryota</taxon>
        <taxon>Metazoa</taxon>
        <taxon>Chordata</taxon>
        <taxon>Craniata</taxon>
        <taxon>Vertebrata</taxon>
        <taxon>Euteleostomi</taxon>
        <taxon>Actinopterygii</taxon>
        <taxon>Neopterygii</taxon>
        <taxon>Teleostei</taxon>
        <taxon>Ostariophysi</taxon>
        <taxon>Cypriniformes</taxon>
        <taxon>Cyprinidae</taxon>
        <taxon>Acrossocheilinae</taxon>
        <taxon>Onychostoma</taxon>
    </lineage>
</organism>
<keyword evidence="8" id="KW-0812">Transmembrane</keyword>
<dbReference type="GO" id="GO:0002376">
    <property type="term" value="P:immune system process"/>
    <property type="evidence" value="ECO:0007669"/>
    <property type="project" value="UniProtKB-KW"/>
</dbReference>
<gene>
    <name evidence="10" type="ORF">G5714_008498</name>
</gene>
<dbReference type="Gene3D" id="2.60.40.10">
    <property type="entry name" value="Immunoglobulins"/>
    <property type="match status" value="6"/>
</dbReference>
<dbReference type="SUPFAM" id="SSF48726">
    <property type="entry name" value="Immunoglobulin"/>
    <property type="match status" value="6"/>
</dbReference>
<protein>
    <recommendedName>
        <fullName evidence="9">Ig-like domain-containing protein</fullName>
    </recommendedName>
</protein>
<keyword evidence="4" id="KW-0391">Immunity</keyword>
<dbReference type="Pfam" id="PF07686">
    <property type="entry name" value="V-set"/>
    <property type="match status" value="4"/>
</dbReference>
<dbReference type="InterPro" id="IPR052051">
    <property type="entry name" value="TCR_complex_component"/>
</dbReference>
<evidence type="ECO:0000256" key="4">
    <source>
        <dbReference type="ARBA" id="ARBA00022859"/>
    </source>
</evidence>
<keyword evidence="3" id="KW-0732">Signal</keyword>
<sequence>MQSSLNLNVTILQQLQQKLRELGLPSDTKLSWRTQPDGQIFHTLKQANMTNNKQYDSSFNLSITNTEKSDTATYYCVKYSYDFKFDEVTYLIVKGRELNMQSDHERAVTDPVHPEDSAVALQCTVLTQSCAGEHNIYWFRRESGESPPGIIFTQERRNAQCERSSDVNSTAHKCIYNLPKRNLSLSDAGIYYCAVAACGEILFGDARKVDLPAKDDSSFNLSITNAKESDTATYYCVRFIYQFSFEEATDLIVKGRELNMQSDHERAVTDPVHPEDSAVALQCTVLTQSCAGEHNVYWFRRESGESPPGIIFTQERRNAQCERSSDVNSTAHKCMYNLPKRNLSLSDAGIYYCAVAACGEILFGDARKPDMPGRADNSDTVSQNHLKIVQAGDSVTFTCICPKETRTTIVWVKQKAGDKPLSIASSYQALDIVFENGFDKHNRFFVAKDDSSFNLSITNAKESDTATYYCVRFIYQFIFEEATDLIVKGRELNMQSDHERAVTDPVHPEDSAVALQCTVLTQSCAGEHNVYWFRRESGESPPGIIFTQERRNAQCERSSDVNSTAHKCMYNLPKRNLSLSDAGIYYCAVAACGEILFGDARKPDLPRLETPWSTIAVVLASSNCLSVIVIIILGAQLHKNQQKDRIPHIVLDKSMADVTTTVNYTMFYKRL</sequence>
<accession>A0A7J6CVV2</accession>
<keyword evidence="5 8" id="KW-0472">Membrane</keyword>
<dbReference type="PANTHER" id="PTHR19433:SF133">
    <property type="entry name" value="IMMUNE-TYPE RECEPTOR 5 PRECURSOR-RELATED"/>
    <property type="match status" value="1"/>
</dbReference>
<evidence type="ECO:0000256" key="2">
    <source>
        <dbReference type="ARBA" id="ARBA00022475"/>
    </source>
</evidence>
<dbReference type="SMART" id="SM00406">
    <property type="entry name" value="IGv"/>
    <property type="match status" value="4"/>
</dbReference>
<evidence type="ECO:0000256" key="5">
    <source>
        <dbReference type="ARBA" id="ARBA00023136"/>
    </source>
</evidence>
<name>A0A7J6CVV2_9TELE</name>
<dbReference type="PANTHER" id="PTHR19433">
    <property type="entry name" value="T-CELL RECEPTOR ALPHA CHAIN V REGION-RELATED"/>
    <property type="match status" value="1"/>
</dbReference>
<dbReference type="SMART" id="SM00409">
    <property type="entry name" value="IG"/>
    <property type="match status" value="5"/>
</dbReference>
<dbReference type="CDD" id="cd00099">
    <property type="entry name" value="IgV"/>
    <property type="match status" value="1"/>
</dbReference>
<feature type="domain" description="Ig-like" evidence="9">
    <location>
        <begin position="275"/>
        <end position="355"/>
    </location>
</feature>
<proteinExistence type="predicted"/>
<keyword evidence="7" id="KW-0325">Glycoprotein</keyword>
<evidence type="ECO:0000256" key="6">
    <source>
        <dbReference type="ARBA" id="ARBA00023157"/>
    </source>
</evidence>
<evidence type="ECO:0000313" key="11">
    <source>
        <dbReference type="Proteomes" id="UP000579812"/>
    </source>
</evidence>
<comment type="caution">
    <text evidence="10">The sequence shown here is derived from an EMBL/GenBank/DDBJ whole genome shotgun (WGS) entry which is preliminary data.</text>
</comment>
<dbReference type="PROSITE" id="PS50835">
    <property type="entry name" value="IG_LIKE"/>
    <property type="match status" value="4"/>
</dbReference>
<dbReference type="InterPro" id="IPR036179">
    <property type="entry name" value="Ig-like_dom_sf"/>
</dbReference>
<evidence type="ECO:0000259" key="9">
    <source>
        <dbReference type="PROSITE" id="PS50835"/>
    </source>
</evidence>
<comment type="subcellular location">
    <subcellularLocation>
        <location evidence="1">Cell membrane</location>
    </subcellularLocation>
</comment>
<evidence type="ECO:0000256" key="8">
    <source>
        <dbReference type="SAM" id="Phobius"/>
    </source>
</evidence>
<dbReference type="GO" id="GO:0005886">
    <property type="term" value="C:plasma membrane"/>
    <property type="evidence" value="ECO:0007669"/>
    <property type="project" value="UniProtKB-SubCell"/>
</dbReference>
<dbReference type="InterPro" id="IPR013783">
    <property type="entry name" value="Ig-like_fold"/>
</dbReference>
<evidence type="ECO:0000313" key="10">
    <source>
        <dbReference type="EMBL" id="KAF4111467.1"/>
    </source>
</evidence>
<feature type="domain" description="Ig-like" evidence="9">
    <location>
        <begin position="369"/>
        <end position="470"/>
    </location>
</feature>
<evidence type="ECO:0000256" key="3">
    <source>
        <dbReference type="ARBA" id="ARBA00022729"/>
    </source>
</evidence>
<evidence type="ECO:0000256" key="7">
    <source>
        <dbReference type="ARBA" id="ARBA00023180"/>
    </source>
</evidence>
<feature type="domain" description="Ig-like" evidence="9">
    <location>
        <begin position="509"/>
        <end position="589"/>
    </location>
</feature>
<keyword evidence="8" id="KW-1133">Transmembrane helix</keyword>
<dbReference type="AlphaFoldDB" id="A0A7J6CVV2"/>
<dbReference type="EMBL" id="JAAMOB010000007">
    <property type="protein sequence ID" value="KAF4111467.1"/>
    <property type="molecule type" value="Genomic_DNA"/>
</dbReference>
<feature type="domain" description="Ig-like" evidence="9">
    <location>
        <begin position="115"/>
        <end position="210"/>
    </location>
</feature>
<dbReference type="InterPro" id="IPR013106">
    <property type="entry name" value="Ig_V-set"/>
</dbReference>
<keyword evidence="6" id="KW-1015">Disulfide bond</keyword>
<feature type="transmembrane region" description="Helical" evidence="8">
    <location>
        <begin position="612"/>
        <end position="635"/>
    </location>
</feature>
<dbReference type="InterPro" id="IPR007110">
    <property type="entry name" value="Ig-like_dom"/>
</dbReference>